<dbReference type="PANTHER" id="PTHR12716">
    <property type="entry name" value="TRANSCRIPTION INITIATION FACTOR IIE, BETA SUBUNIT"/>
    <property type="match status" value="1"/>
</dbReference>
<dbReference type="OrthoDB" id="40162at2759"/>
<dbReference type="InterPro" id="IPR016656">
    <property type="entry name" value="TFIIE-bsu"/>
</dbReference>
<feature type="region of interest" description="Disordered" evidence="1">
    <location>
        <begin position="355"/>
        <end position="401"/>
    </location>
</feature>
<feature type="compositionally biased region" description="Basic and acidic residues" evidence="1">
    <location>
        <begin position="357"/>
        <end position="373"/>
    </location>
</feature>
<dbReference type="PANTHER" id="PTHR12716:SF8">
    <property type="entry name" value="TRANSCRIPTION INITIATION FACTOR IIE SUBUNIT BETA"/>
    <property type="match status" value="1"/>
</dbReference>
<sequence>MEFRNHYLDSSTSAVDDILDINDQAKIVDFLRGERGPSSSSTSSSTKAKTKDAGKAAVKHTYSALSSKLGVSFTPSLISRLSSNPRIVPFGPRLKFDKSTGLAELGGTSDSGGLSYEPKFNVKDKQGILRLVQQRGASGILGSEIADCYPQAGRHLQDLVDEGSMGGISRKGEYGAAKKSIYPAVQAVVFPRNGNYLVSLGKGRVVMDNVEGLNVKFHKENGGVEELIRRGEGVRVINDKGDALKGRVSSEVKIGVGRFEQPPKAIAPLSLSSNTDLRPRANYVRPMKGDTMPLAEGFFGEAEVEVYRYGCTKKVRSLWLETASLVPKEDSKLIDQLVKNKIGIPDESRLARVKHAPKAEVGKKRKSYVEKKNRISTNTHLEGTEAGEQLKKAMKKAREQR</sequence>
<dbReference type="AlphaFoldDB" id="A0A9W7KSI5"/>
<feature type="region of interest" description="Disordered" evidence="1">
    <location>
        <begin position="32"/>
        <end position="53"/>
    </location>
</feature>
<gene>
    <name evidence="2" type="ORF">TrRE_jg4934</name>
</gene>
<dbReference type="GO" id="GO:0005673">
    <property type="term" value="C:transcription factor TFIIE complex"/>
    <property type="evidence" value="ECO:0007669"/>
    <property type="project" value="InterPro"/>
</dbReference>
<organism evidence="2 3">
    <name type="scientific">Triparma retinervis</name>
    <dbReference type="NCBI Taxonomy" id="2557542"/>
    <lineage>
        <taxon>Eukaryota</taxon>
        <taxon>Sar</taxon>
        <taxon>Stramenopiles</taxon>
        <taxon>Ochrophyta</taxon>
        <taxon>Bolidophyceae</taxon>
        <taxon>Parmales</taxon>
        <taxon>Triparmaceae</taxon>
        <taxon>Triparma</taxon>
    </lineage>
</organism>
<evidence type="ECO:0000313" key="2">
    <source>
        <dbReference type="EMBL" id="GMI09831.1"/>
    </source>
</evidence>
<evidence type="ECO:0000256" key="1">
    <source>
        <dbReference type="SAM" id="MobiDB-lite"/>
    </source>
</evidence>
<dbReference type="GO" id="GO:0006367">
    <property type="term" value="P:transcription initiation at RNA polymerase II promoter"/>
    <property type="evidence" value="ECO:0007669"/>
    <property type="project" value="InterPro"/>
</dbReference>
<feature type="compositionally biased region" description="Low complexity" evidence="1">
    <location>
        <begin position="38"/>
        <end position="47"/>
    </location>
</feature>
<dbReference type="GO" id="GO:0001097">
    <property type="term" value="F:TFIIH-class transcription factor complex binding"/>
    <property type="evidence" value="ECO:0007669"/>
    <property type="project" value="TreeGrafter"/>
</dbReference>
<accession>A0A9W7KSI5</accession>
<dbReference type="Proteomes" id="UP001165082">
    <property type="component" value="Unassembled WGS sequence"/>
</dbReference>
<protein>
    <submittedName>
        <fullName evidence="2">Uncharacterized protein</fullName>
    </submittedName>
</protein>
<feature type="compositionally biased region" description="Basic and acidic residues" evidence="1">
    <location>
        <begin position="388"/>
        <end position="401"/>
    </location>
</feature>
<reference evidence="2" key="1">
    <citation type="submission" date="2022-07" db="EMBL/GenBank/DDBJ databases">
        <title>Genome analysis of Parmales, a sister group of diatoms, reveals the evolutionary specialization of diatoms from phago-mixotrophs to photoautotrophs.</title>
        <authorList>
            <person name="Ban H."/>
            <person name="Sato S."/>
            <person name="Yoshikawa S."/>
            <person name="Kazumasa Y."/>
            <person name="Nakamura Y."/>
            <person name="Ichinomiya M."/>
            <person name="Saitoh K."/>
            <person name="Sato N."/>
            <person name="Blanc-Mathieu R."/>
            <person name="Endo H."/>
            <person name="Kuwata A."/>
            <person name="Ogata H."/>
        </authorList>
    </citation>
    <scope>NUCLEOTIDE SEQUENCE</scope>
</reference>
<dbReference type="EMBL" id="BRXZ01000341">
    <property type="protein sequence ID" value="GMI09831.1"/>
    <property type="molecule type" value="Genomic_DNA"/>
</dbReference>
<evidence type="ECO:0000313" key="3">
    <source>
        <dbReference type="Proteomes" id="UP001165082"/>
    </source>
</evidence>
<name>A0A9W7KSI5_9STRA</name>
<comment type="caution">
    <text evidence="2">The sequence shown here is derived from an EMBL/GenBank/DDBJ whole genome shotgun (WGS) entry which is preliminary data.</text>
</comment>
<keyword evidence="3" id="KW-1185">Reference proteome</keyword>
<proteinExistence type="predicted"/>